<dbReference type="InterPro" id="IPR054199">
    <property type="entry name" value="DUF6904"/>
</dbReference>
<dbReference type="eggNOG" id="ENOG502Z97S">
    <property type="taxonomic scope" value="Bacteria"/>
</dbReference>
<evidence type="ECO:0000313" key="1">
    <source>
        <dbReference type="EMBL" id="ACV57740.1"/>
    </source>
</evidence>
<proteinExistence type="predicted"/>
<keyword evidence="2" id="KW-1185">Reference proteome</keyword>
<reference evidence="1 2" key="2">
    <citation type="journal article" date="2010" name="Stand. Genomic Sci.">
        <title>Complete genome sequence of Alicyclobacillus acidocaldarius type strain (104-IA).</title>
        <authorList>
            <person name="Mavromatis K."/>
            <person name="Sikorski J."/>
            <person name="Lapidus A."/>
            <person name="Glavina Del Rio T."/>
            <person name="Copeland A."/>
            <person name="Tice H."/>
            <person name="Cheng J.F."/>
            <person name="Lucas S."/>
            <person name="Chen F."/>
            <person name="Nolan M."/>
            <person name="Bruce D."/>
            <person name="Goodwin L."/>
            <person name="Pitluck S."/>
            <person name="Ivanova N."/>
            <person name="Ovchinnikova G."/>
            <person name="Pati A."/>
            <person name="Chen A."/>
            <person name="Palaniappan K."/>
            <person name="Land M."/>
            <person name="Hauser L."/>
            <person name="Chang Y.J."/>
            <person name="Jeffries C.D."/>
            <person name="Chain P."/>
            <person name="Meincke L."/>
            <person name="Sims D."/>
            <person name="Chertkov O."/>
            <person name="Han C."/>
            <person name="Brettin T."/>
            <person name="Detter J.C."/>
            <person name="Wahrenburg C."/>
            <person name="Rohde M."/>
            <person name="Pukall R."/>
            <person name="Goker M."/>
            <person name="Bristow J."/>
            <person name="Eisen J.A."/>
            <person name="Markowitz V."/>
            <person name="Hugenholtz P."/>
            <person name="Klenk H.P."/>
            <person name="Kyrpides N.C."/>
        </authorList>
    </citation>
    <scope>NUCLEOTIDE SEQUENCE [LARGE SCALE GENOMIC DNA]</scope>
    <source>
        <strain evidence="2">ATCC 27009 / DSM 446 / BCRC 14685 / JCM 5260 / KCTC 1825 / NBRC 15652 / NCIMB 11725 / NRRL B-14509 / 104-IA</strain>
    </source>
</reference>
<organism evidence="1 2">
    <name type="scientific">Alicyclobacillus acidocaldarius subsp. acidocaldarius (strain ATCC 27009 / DSM 446 / BCRC 14685 / JCM 5260 / KCTC 1825 / NBRC 15652 / NCIMB 11725 / NRRL B-14509 / 104-IA)</name>
    <name type="common">Bacillus acidocaldarius</name>
    <dbReference type="NCBI Taxonomy" id="521098"/>
    <lineage>
        <taxon>Bacteria</taxon>
        <taxon>Bacillati</taxon>
        <taxon>Bacillota</taxon>
        <taxon>Bacilli</taxon>
        <taxon>Bacillales</taxon>
        <taxon>Alicyclobacillaceae</taxon>
        <taxon>Alicyclobacillus</taxon>
    </lineage>
</organism>
<accession>C8WTJ8</accession>
<protein>
    <submittedName>
        <fullName evidence="1">Uncharacterized protein</fullName>
    </submittedName>
</protein>
<dbReference type="EMBL" id="CP001727">
    <property type="protein sequence ID" value="ACV57740.1"/>
    <property type="molecule type" value="Genomic_DNA"/>
</dbReference>
<name>C8WTJ8_ALIAD</name>
<sequence>MLRAVNTPHRLGIEVSGDAEDLQMLYQALSELAGDEDEWPQLEEARIRILAVCYDLRHALQGHRDVEAYDNGLTPEMMRAWGRLGPRENVRFAFKILYPEALFVTAALNDFLFIYTGPHGEAITSREHADQMDLNIVYGRYFQTLVLRCAEEITSKSGFKRLRKALNTKFPWTYQYFSQYLDYLDEEFVRKRPERRGVILPTLVERMTSKGPEYQEMVNAIRAFADEHGCEPESVRFRDEIDWEHLEW</sequence>
<evidence type="ECO:0000313" key="2">
    <source>
        <dbReference type="Proteomes" id="UP000001917"/>
    </source>
</evidence>
<gene>
    <name evidence="1" type="ordered locus">Aaci_0693</name>
</gene>
<dbReference type="HOGENOM" id="CLU_1114397_0_0_9"/>
<dbReference type="KEGG" id="aac:Aaci_0693"/>
<dbReference type="AlphaFoldDB" id="C8WTJ8"/>
<dbReference type="Proteomes" id="UP000001917">
    <property type="component" value="Chromosome"/>
</dbReference>
<reference evidence="2" key="1">
    <citation type="submission" date="2009-09" db="EMBL/GenBank/DDBJ databases">
        <title>The complete chromosome of Alicyclobacillus acidocaldarius subsp. acidocaldarius DSM 446.</title>
        <authorList>
            <consortium name="US DOE Joint Genome Institute (JGI-PGF)"/>
            <person name="Lucas S."/>
            <person name="Copeland A."/>
            <person name="Lapidus A."/>
            <person name="Glavina del Rio T."/>
            <person name="Dalin E."/>
            <person name="Tice H."/>
            <person name="Bruce D."/>
            <person name="Goodwin L."/>
            <person name="Pitluck S."/>
            <person name="Kyrpides N."/>
            <person name="Mavromatis K."/>
            <person name="Ivanova N."/>
            <person name="Ovchinnikova G."/>
            <person name="Chertkov O."/>
            <person name="Sims D."/>
            <person name="Brettin T."/>
            <person name="Detter J.C."/>
            <person name="Han C."/>
            <person name="Larimer F."/>
            <person name="Land M."/>
            <person name="Hauser L."/>
            <person name="Markowitz V."/>
            <person name="Cheng J.-F."/>
            <person name="Hugenholtz P."/>
            <person name="Woyke T."/>
            <person name="Wu D."/>
            <person name="Pukall R."/>
            <person name="Klenk H.-P."/>
            <person name="Eisen J.A."/>
        </authorList>
    </citation>
    <scope>NUCLEOTIDE SEQUENCE [LARGE SCALE GENOMIC DNA]</scope>
    <source>
        <strain evidence="2">ATCC 27009 / DSM 446 / BCRC 14685 / JCM 5260 / KCTC 1825 / NBRC 15652 / NCIMB 11725 / NRRL B-14509 / 104-IA</strain>
    </source>
</reference>
<dbReference type="Pfam" id="PF21845">
    <property type="entry name" value="DUF6904"/>
    <property type="match status" value="1"/>
</dbReference>